<dbReference type="PANTHER" id="PTHR47843">
    <property type="entry name" value="BTB DOMAIN-CONTAINING PROTEIN-RELATED"/>
    <property type="match status" value="1"/>
</dbReference>
<comment type="caution">
    <text evidence="2">The sequence shown here is derived from an EMBL/GenBank/DDBJ whole genome shotgun (WGS) entry which is preliminary data.</text>
</comment>
<dbReference type="InterPro" id="IPR011333">
    <property type="entry name" value="SKP1/BTB/POZ_sf"/>
</dbReference>
<dbReference type="Proteomes" id="UP000664132">
    <property type="component" value="Unassembled WGS sequence"/>
</dbReference>
<accession>A0A8H7T5B8</accession>
<dbReference type="SUPFAM" id="SSF54695">
    <property type="entry name" value="POZ domain"/>
    <property type="match status" value="1"/>
</dbReference>
<keyword evidence="3" id="KW-1185">Reference proteome</keyword>
<name>A0A8H7T5B8_9HELO</name>
<protein>
    <recommendedName>
        <fullName evidence="1">BTB domain-containing protein</fullName>
    </recommendedName>
</protein>
<proteinExistence type="predicted"/>
<dbReference type="InterPro" id="IPR000210">
    <property type="entry name" value="BTB/POZ_dom"/>
</dbReference>
<dbReference type="OrthoDB" id="194443at2759"/>
<dbReference type="EMBL" id="JAFJYH010000361">
    <property type="protein sequence ID" value="KAG4412673.1"/>
    <property type="molecule type" value="Genomic_DNA"/>
</dbReference>
<evidence type="ECO:0000313" key="2">
    <source>
        <dbReference type="EMBL" id="KAG4412673.1"/>
    </source>
</evidence>
<gene>
    <name evidence="2" type="ORF">IFR04_014176</name>
</gene>
<organism evidence="2 3">
    <name type="scientific">Cadophora malorum</name>
    <dbReference type="NCBI Taxonomy" id="108018"/>
    <lineage>
        <taxon>Eukaryota</taxon>
        <taxon>Fungi</taxon>
        <taxon>Dikarya</taxon>
        <taxon>Ascomycota</taxon>
        <taxon>Pezizomycotina</taxon>
        <taxon>Leotiomycetes</taxon>
        <taxon>Helotiales</taxon>
        <taxon>Ploettnerulaceae</taxon>
        <taxon>Cadophora</taxon>
    </lineage>
</organism>
<sequence length="267" mass="29724">MDSVIKSIVGTCSRRPQNSHTTRSPLPSFQGALETATFIIGPEKIKFVAHKQFVCYASPPLKAAFNSPFQEGITQTFEIPNTTPAVFNLWMQWVYQPHVQHRASVLRFDAPILMAREWEKPGATTETIDLVFAEFCKNIKLAIDLWGLAEYLMMPNLQNDALSIMVGLVNTYRTTGKFPFHVHLNLLDDGEEGFVAGGGRGQTLRRFCIDLIAVTVDFGARSHLDVLDTFSPEDLVDVLAAVARIFGTQAQVAQRRIPAADYLIPVD</sequence>
<dbReference type="Pfam" id="PF00651">
    <property type="entry name" value="BTB"/>
    <property type="match status" value="1"/>
</dbReference>
<dbReference type="CDD" id="cd18186">
    <property type="entry name" value="BTB_POZ_ZBTB_KLHL-like"/>
    <property type="match status" value="1"/>
</dbReference>
<evidence type="ECO:0000259" key="1">
    <source>
        <dbReference type="Pfam" id="PF00651"/>
    </source>
</evidence>
<feature type="domain" description="BTB" evidence="1">
    <location>
        <begin position="39"/>
        <end position="101"/>
    </location>
</feature>
<dbReference type="Gene3D" id="3.30.710.10">
    <property type="entry name" value="Potassium Channel Kv1.1, Chain A"/>
    <property type="match status" value="1"/>
</dbReference>
<reference evidence="2" key="1">
    <citation type="submission" date="2021-02" db="EMBL/GenBank/DDBJ databases">
        <title>Genome sequence Cadophora malorum strain M34.</title>
        <authorList>
            <person name="Stefanovic E."/>
            <person name="Vu D."/>
            <person name="Scully C."/>
            <person name="Dijksterhuis J."/>
            <person name="Roader J."/>
            <person name="Houbraken J."/>
        </authorList>
    </citation>
    <scope>NUCLEOTIDE SEQUENCE</scope>
    <source>
        <strain evidence="2">M34</strain>
    </source>
</reference>
<evidence type="ECO:0000313" key="3">
    <source>
        <dbReference type="Proteomes" id="UP000664132"/>
    </source>
</evidence>
<dbReference type="PANTHER" id="PTHR47843:SF2">
    <property type="entry name" value="BTB DOMAIN-CONTAINING PROTEIN"/>
    <property type="match status" value="1"/>
</dbReference>
<dbReference type="AlphaFoldDB" id="A0A8H7T5B8"/>